<dbReference type="AlphaFoldDB" id="A0ABD3P6R0"/>
<evidence type="ECO:0000313" key="2">
    <source>
        <dbReference type="EMBL" id="KAL3783153.1"/>
    </source>
</evidence>
<reference evidence="2 3" key="1">
    <citation type="submission" date="2024-10" db="EMBL/GenBank/DDBJ databases">
        <title>Updated reference genomes for cyclostephanoid diatoms.</title>
        <authorList>
            <person name="Roberts W.R."/>
            <person name="Alverson A.J."/>
        </authorList>
    </citation>
    <scope>NUCLEOTIDE SEQUENCE [LARGE SCALE GENOMIC DNA]</scope>
    <source>
        <strain evidence="2 3">AJA276-08</strain>
    </source>
</reference>
<dbReference type="Proteomes" id="UP001530315">
    <property type="component" value="Unassembled WGS sequence"/>
</dbReference>
<gene>
    <name evidence="2" type="ORF">ACHAW5_002177</name>
</gene>
<keyword evidence="3" id="KW-1185">Reference proteome</keyword>
<proteinExistence type="predicted"/>
<organism evidence="2 3">
    <name type="scientific">Stephanodiscus triporus</name>
    <dbReference type="NCBI Taxonomy" id="2934178"/>
    <lineage>
        <taxon>Eukaryota</taxon>
        <taxon>Sar</taxon>
        <taxon>Stramenopiles</taxon>
        <taxon>Ochrophyta</taxon>
        <taxon>Bacillariophyta</taxon>
        <taxon>Coscinodiscophyceae</taxon>
        <taxon>Thalassiosirophycidae</taxon>
        <taxon>Stephanodiscales</taxon>
        <taxon>Stephanodiscaceae</taxon>
        <taxon>Stephanodiscus</taxon>
    </lineage>
</organism>
<feature type="region of interest" description="Disordered" evidence="1">
    <location>
        <begin position="98"/>
        <end position="131"/>
    </location>
</feature>
<feature type="compositionally biased region" description="Polar residues" evidence="1">
    <location>
        <begin position="103"/>
        <end position="121"/>
    </location>
</feature>
<evidence type="ECO:0000256" key="1">
    <source>
        <dbReference type="SAM" id="MobiDB-lite"/>
    </source>
</evidence>
<evidence type="ECO:0000313" key="3">
    <source>
        <dbReference type="Proteomes" id="UP001530315"/>
    </source>
</evidence>
<protein>
    <submittedName>
        <fullName evidence="2">Uncharacterized protein</fullName>
    </submittedName>
</protein>
<dbReference type="EMBL" id="JALLAZ020000985">
    <property type="protein sequence ID" value="KAL3783153.1"/>
    <property type="molecule type" value="Genomic_DNA"/>
</dbReference>
<name>A0ABD3P6R0_9STRA</name>
<comment type="caution">
    <text evidence="2">The sequence shown here is derived from an EMBL/GenBank/DDBJ whole genome shotgun (WGS) entry which is preliminary data.</text>
</comment>
<accession>A0ABD3P6R0</accession>
<sequence length="131" mass="15158">MKLLDIVFIHCTAIHVLLKEGCGPWKKSLADYPISCPRVLLVILLFLSWRRRFRKTYSLFAARNYMQGAGDTYFSGKMLAKLGRIIVIAQELRGFAERPELNQPDTTTPAEKSCQESFSNAEKQRFQRKMR</sequence>